<evidence type="ECO:0000256" key="1">
    <source>
        <dbReference type="ARBA" id="ARBA00004604"/>
    </source>
</evidence>
<dbReference type="SMART" id="SM01036">
    <property type="entry name" value="BP28CT"/>
    <property type="match status" value="1"/>
</dbReference>
<dbReference type="InterPro" id="IPR022125">
    <property type="entry name" value="U3snoRNP10_N"/>
</dbReference>
<comment type="caution">
    <text evidence="12">The sequence shown here is derived from an EMBL/GenBank/DDBJ whole genome shotgun (WGS) entry which is preliminary data.</text>
</comment>
<evidence type="ECO:0000256" key="3">
    <source>
        <dbReference type="ARBA" id="ARBA00011399"/>
    </source>
</evidence>
<evidence type="ECO:0000256" key="2">
    <source>
        <dbReference type="ARBA" id="ARBA00010559"/>
    </source>
</evidence>
<evidence type="ECO:0000256" key="5">
    <source>
        <dbReference type="ARBA" id="ARBA00022517"/>
    </source>
</evidence>
<feature type="domain" description="BP28 C-terminal" evidence="11">
    <location>
        <begin position="1509"/>
        <end position="1661"/>
    </location>
</feature>
<dbReference type="Pfam" id="PF12397">
    <property type="entry name" value="U3snoRNP10"/>
    <property type="match status" value="1"/>
</dbReference>
<dbReference type="GO" id="GO:0045943">
    <property type="term" value="P:positive regulation of transcription by RNA polymerase I"/>
    <property type="evidence" value="ECO:0007669"/>
    <property type="project" value="TreeGrafter"/>
</dbReference>
<evidence type="ECO:0000256" key="6">
    <source>
        <dbReference type="ARBA" id="ARBA00022552"/>
    </source>
</evidence>
<dbReference type="PANTHER" id="PTHR13457:SF1">
    <property type="entry name" value="HEAT REPEAT-CONTAINING PROTEIN 1"/>
    <property type="match status" value="1"/>
</dbReference>
<evidence type="ECO:0000259" key="11">
    <source>
        <dbReference type="SMART" id="SM01036"/>
    </source>
</evidence>
<dbReference type="Pfam" id="PF23243">
    <property type="entry name" value="HEAT_HEATR1"/>
    <property type="match status" value="1"/>
</dbReference>
<dbReference type="GO" id="GO:0000462">
    <property type="term" value="P:maturation of SSU-rRNA from tricistronic rRNA transcript (SSU-rRNA, 5.8S rRNA, LSU-rRNA)"/>
    <property type="evidence" value="ECO:0007669"/>
    <property type="project" value="TreeGrafter"/>
</dbReference>
<evidence type="ECO:0000313" key="13">
    <source>
        <dbReference type="Proteomes" id="UP001285441"/>
    </source>
</evidence>
<dbReference type="GO" id="GO:0032040">
    <property type="term" value="C:small-subunit processome"/>
    <property type="evidence" value="ECO:0007669"/>
    <property type="project" value="TreeGrafter"/>
</dbReference>
<keyword evidence="5 10" id="KW-0690">Ribosome biogenesis</keyword>
<accession>A0AAE0KE93</accession>
<dbReference type="GO" id="GO:0034455">
    <property type="term" value="C:t-UTP complex"/>
    <property type="evidence" value="ECO:0007669"/>
    <property type="project" value="TreeGrafter"/>
</dbReference>
<dbReference type="PANTHER" id="PTHR13457">
    <property type="entry name" value="BAP28"/>
    <property type="match status" value="1"/>
</dbReference>
<dbReference type="SUPFAM" id="SSF48371">
    <property type="entry name" value="ARM repeat"/>
    <property type="match status" value="2"/>
</dbReference>
<protein>
    <recommendedName>
        <fullName evidence="4 10">U3 small nucleolar RNA-associated protein 10</fullName>
    </recommendedName>
</protein>
<dbReference type="Pfam" id="PF08146">
    <property type="entry name" value="BP28CT"/>
    <property type="match status" value="1"/>
</dbReference>
<dbReference type="Proteomes" id="UP001285441">
    <property type="component" value="Unassembled WGS sequence"/>
</dbReference>
<organism evidence="12 13">
    <name type="scientific">Podospora didyma</name>
    <dbReference type="NCBI Taxonomy" id="330526"/>
    <lineage>
        <taxon>Eukaryota</taxon>
        <taxon>Fungi</taxon>
        <taxon>Dikarya</taxon>
        <taxon>Ascomycota</taxon>
        <taxon>Pezizomycotina</taxon>
        <taxon>Sordariomycetes</taxon>
        <taxon>Sordariomycetidae</taxon>
        <taxon>Sordariales</taxon>
        <taxon>Podosporaceae</taxon>
        <taxon>Podospora</taxon>
    </lineage>
</organism>
<evidence type="ECO:0000256" key="10">
    <source>
        <dbReference type="RuleBase" id="RU367065"/>
    </source>
</evidence>
<keyword evidence="6 10" id="KW-0698">rRNA processing</keyword>
<dbReference type="InterPro" id="IPR011989">
    <property type="entry name" value="ARM-like"/>
</dbReference>
<name>A0AAE0KE93_9PEZI</name>
<gene>
    <name evidence="12" type="ORF">B0H63DRAFT_452930</name>
</gene>
<reference evidence="12" key="1">
    <citation type="journal article" date="2023" name="Mol. Phylogenet. Evol.">
        <title>Genome-scale phylogeny and comparative genomics of the fungal order Sordariales.</title>
        <authorList>
            <person name="Hensen N."/>
            <person name="Bonometti L."/>
            <person name="Westerberg I."/>
            <person name="Brannstrom I.O."/>
            <person name="Guillou S."/>
            <person name="Cros-Aarteil S."/>
            <person name="Calhoun S."/>
            <person name="Haridas S."/>
            <person name="Kuo A."/>
            <person name="Mondo S."/>
            <person name="Pangilinan J."/>
            <person name="Riley R."/>
            <person name="LaButti K."/>
            <person name="Andreopoulos B."/>
            <person name="Lipzen A."/>
            <person name="Chen C."/>
            <person name="Yan M."/>
            <person name="Daum C."/>
            <person name="Ng V."/>
            <person name="Clum A."/>
            <person name="Steindorff A."/>
            <person name="Ohm R.A."/>
            <person name="Martin F."/>
            <person name="Silar P."/>
            <person name="Natvig D.O."/>
            <person name="Lalanne C."/>
            <person name="Gautier V."/>
            <person name="Ament-Velasquez S.L."/>
            <person name="Kruys A."/>
            <person name="Hutchinson M.I."/>
            <person name="Powell A.J."/>
            <person name="Barry K."/>
            <person name="Miller A.N."/>
            <person name="Grigoriev I.V."/>
            <person name="Debuchy R."/>
            <person name="Gladieux P."/>
            <person name="Hiltunen Thoren M."/>
            <person name="Johannesson H."/>
        </authorList>
    </citation>
    <scope>NUCLEOTIDE SEQUENCE</scope>
    <source>
        <strain evidence="12">CBS 232.78</strain>
    </source>
</reference>
<dbReference type="InterPro" id="IPR016024">
    <property type="entry name" value="ARM-type_fold"/>
</dbReference>
<dbReference type="EMBL" id="JAULSW010000007">
    <property type="protein sequence ID" value="KAK3375123.1"/>
    <property type="molecule type" value="Genomic_DNA"/>
</dbReference>
<comment type="subunit">
    <text evidence="3 10">Component of the ribosomal small subunit (SSU) processome.</text>
</comment>
<comment type="similarity">
    <text evidence="2 10">Belongs to the HEATR1/UTP10 family.</text>
</comment>
<evidence type="ECO:0000256" key="7">
    <source>
        <dbReference type="ARBA" id="ARBA00023242"/>
    </source>
</evidence>
<proteinExistence type="inferred from homology"/>
<dbReference type="Gene3D" id="1.25.10.10">
    <property type="entry name" value="Leucine-rich Repeat Variant"/>
    <property type="match status" value="1"/>
</dbReference>
<keyword evidence="8 10" id="KW-0687">Ribonucleoprotein</keyword>
<sequence length="1791" mass="196812">MASSLAAQLAQIASSSRSSLNTKTLKVAHAKSLIFEARDAAGQSFPEIYSLCNEGFEELCHLDPRFAPYGATLFSDQSQDADRIQMSADENAALDRRVKSFLHLVGGRLRLMPAIKAVEWLIRRFRIHEFNTQILITTFLPYHTIPAFVTLLSILPPKIPGEYRFLDPYIRSLTAPPRAAIVQQATAHPELLSEVSQYTLESCRNKHEYPGLVSFWGGLMTEAVNGMLDKMRSGRKSIQIDNNNILLQRVGPVLSEAMVMKDVPGMQIASYMIVAVLSAKGSLDDGVLSAFMEQLVHGWTSDTFRAGLVCLCIISQHRSAKQLSGRVAKALLKLPHLTQTLQEIGRDHRVDKLANGLALATLDRLSKKGDVRSLPAVKSLLLGDVLQEKQIKVIYKAMLLAAHKITEDVDQDGLIRKELGSTLVSLSQAGGDSGDAIRAAIKELDFDIEELELKLGTAIRPKLTIEDAPEDAAVETVSELPGNQETMEATLEKLATLAPSTTSCLSQEPANLLEELFSVFLSAAANKNDLKRFDAAPVLSRPWAPTKSFYFSFYMRIWCGTFPTLAKVAALEQVKNRLKEEDCAGQDFQAVIPYCIVALCDDAKRVRRAAADLMAVLGQLFTTSPKTARHIWGSEDLYDKTNALSKLDFDAAKSLIQSVILPSLEESVMHEDHVLAALSNALEKKEGDKKQHLSHSTRLSILKFMCSHVTATPSLIVKLRLLKPLNQIRSISGTSRTDLLLPLLRLWASLPSQEATRLASRESLDVAVLDASLADVVIANHSAGLETFFELIQAPQTSARPTLVQSIFQRIGKIWPSMKSETKFSTARAMLSLSQAASKPSPGQNSVSVEAAELLRKVDLTTDILLDFLGSLQDEVNLVTEPPAAKRRRVSMSESRRTANLQVTPEVSAALNKTTFVLELVQESSPQEHPELLPSLFSTLSDIQRLGVLVGSELGYLQNLVLSSLLAMVPAYKSNKGLTIDASVGHGDVLAACIQRSTSPTVINAALLLVASLAKTAPDVVLHSVMPIFTFMGGSVLKQADDYSAHVVNQTIKEVIPPLIDTFRKSRRNLVESTAELVSSFIIAYEHVPSHRKHDLFISLIENLGPQDFLFAVLAMFVDKYGATDNMVSFTTQILSTFSVEIQLETLIKYMDLVSDTFKPKPTLSAVILGKTDHGDQDSQKVAMKQLSLLPHLIGNRRLRREITQLAERDDMDSAKIRDLYATLLESVLKLAGTVKNKKALYNRCGDALSNLLNLLSIAEFIKSVEALLDRSDVGLRQKVLRALELRVDSERNTDEKSRTALLAFLPQLTAVIRESNDMNYKHTAVTCVDKIAEKYGKKDMEAVAAAAATIAGDHCLGQLSQTLRVMALLCLASLVDVLQDGIVPVLPVAIPKALGYLEESLRGEKPDTELHNASYAFMAALTQHIPYMISGAYLERLLACSNSSAAANLNAEANSNRSHCLQLLAKLVEPKALFVALEHNWVHAASSGSSALGEYLHVLGMALDKHPKSVIAKNAGTLSAIFFHALDLRRTDATSGKEEVGAAELAQIESAVNDDILRMIYKLNDAAFRPIFSQLVEWSWAGLPKNEAAGKTMRLLSVYGFFHAFFGSLKSIVTSYASYIVESAVKILTSTNFKDPGERELWKRVVRTLAKCFEHDQDGFWQAPAHFNAVAPVIIEQFLLAGTVDAAEDLIPALVELAAAADSKEHHKELNGSLMKHLRSEQAAVRLAVVQCEQALTDRLGEEWLSSLPEMLPYISELQDDDDETVERENRRWIVAIEQTLGESLDSMLQ</sequence>
<dbReference type="GO" id="GO:0030515">
    <property type="term" value="F:snoRNA binding"/>
    <property type="evidence" value="ECO:0007669"/>
    <property type="project" value="TreeGrafter"/>
</dbReference>
<comment type="function">
    <text evidence="9">Involved in nucleolar processing of pre-18S ribosomal RNA. Involved in ribosome biosynthesis.</text>
</comment>
<evidence type="ECO:0000256" key="4">
    <source>
        <dbReference type="ARBA" id="ARBA00015399"/>
    </source>
</evidence>
<evidence type="ECO:0000256" key="9">
    <source>
        <dbReference type="ARBA" id="ARBA00025076"/>
    </source>
</evidence>
<dbReference type="GO" id="GO:0030686">
    <property type="term" value="C:90S preribosome"/>
    <property type="evidence" value="ECO:0007669"/>
    <property type="project" value="TreeGrafter"/>
</dbReference>
<evidence type="ECO:0000313" key="12">
    <source>
        <dbReference type="EMBL" id="KAK3375123.1"/>
    </source>
</evidence>
<dbReference type="InterPro" id="IPR056473">
    <property type="entry name" value="HEAT_Utp10/HEAT1"/>
</dbReference>
<keyword evidence="13" id="KW-1185">Reference proteome</keyword>
<evidence type="ECO:0000256" key="8">
    <source>
        <dbReference type="ARBA" id="ARBA00023274"/>
    </source>
</evidence>
<keyword evidence="7 10" id="KW-0539">Nucleus</keyword>
<dbReference type="InterPro" id="IPR040191">
    <property type="entry name" value="UTP10"/>
</dbReference>
<dbReference type="InterPro" id="IPR012954">
    <property type="entry name" value="BP28_C_dom"/>
</dbReference>
<comment type="subcellular location">
    <subcellularLocation>
        <location evidence="1 10">Nucleus</location>
        <location evidence="1 10">Nucleolus</location>
    </subcellularLocation>
</comment>
<reference evidence="12" key="2">
    <citation type="submission" date="2023-06" db="EMBL/GenBank/DDBJ databases">
        <authorList>
            <consortium name="Lawrence Berkeley National Laboratory"/>
            <person name="Haridas S."/>
            <person name="Hensen N."/>
            <person name="Bonometti L."/>
            <person name="Westerberg I."/>
            <person name="Brannstrom I.O."/>
            <person name="Guillou S."/>
            <person name="Cros-Aarteil S."/>
            <person name="Calhoun S."/>
            <person name="Kuo A."/>
            <person name="Mondo S."/>
            <person name="Pangilinan J."/>
            <person name="Riley R."/>
            <person name="LaButti K."/>
            <person name="Andreopoulos B."/>
            <person name="Lipzen A."/>
            <person name="Chen C."/>
            <person name="Yanf M."/>
            <person name="Daum C."/>
            <person name="Ng V."/>
            <person name="Clum A."/>
            <person name="Steindorff A."/>
            <person name="Ohm R."/>
            <person name="Martin F."/>
            <person name="Silar P."/>
            <person name="Natvig D."/>
            <person name="Lalanne C."/>
            <person name="Gautier V."/>
            <person name="Ament-velasquez S.L."/>
            <person name="Kruys A."/>
            <person name="Hutchinson M.I."/>
            <person name="Powell A.J."/>
            <person name="Barry K."/>
            <person name="Miller A.N."/>
            <person name="Grigoriev I.V."/>
            <person name="Debuchy R."/>
            <person name="Gladieux P."/>
            <person name="Thoren M.H."/>
            <person name="Johannesson H."/>
        </authorList>
    </citation>
    <scope>NUCLEOTIDE SEQUENCE</scope>
    <source>
        <strain evidence="12">CBS 232.78</strain>
    </source>
</reference>